<evidence type="ECO:0000313" key="2">
    <source>
        <dbReference type="Proteomes" id="UP000061569"/>
    </source>
</evidence>
<dbReference type="KEGG" id="lez:GLE_3966"/>
<accession>A0A0S2DL71</accession>
<reference evidence="1 2" key="1">
    <citation type="submission" date="2015-11" db="EMBL/GenBank/DDBJ databases">
        <title>Genome sequences of Lysobacter enzymogenes strain C3 and Lysobacter antibioticus ATCC 29479.</title>
        <authorList>
            <person name="Kobayashi D.Y."/>
        </authorList>
    </citation>
    <scope>NUCLEOTIDE SEQUENCE [LARGE SCALE GENOMIC DNA]</scope>
    <source>
        <strain evidence="1 2">C3</strain>
    </source>
</reference>
<sequence>MTSPSFRYLRNDEELGWSGFDAYFDYLAGIRERLGEALYAFAADSDRYGLHARGSLHDAWLQRLALAPADACAQRPRMGLELDLLGPWHDRVLCLRYDEVSAYSFVQPPRDGDAAQDLLCHELRLDPTGECLEHFLQFDDGLCILVACRSMRFEEKMLEPPAQQ</sequence>
<name>A0A0S2DL71_LYSEN</name>
<dbReference type="AlphaFoldDB" id="A0A0S2DL71"/>
<dbReference type="PATRIC" id="fig|69.6.peg.3903"/>
<protein>
    <submittedName>
        <fullName evidence="1">Uncharacterized protein</fullName>
    </submittedName>
</protein>
<proteinExistence type="predicted"/>
<gene>
    <name evidence="1" type="ORF">GLE_3966</name>
</gene>
<dbReference type="Proteomes" id="UP000061569">
    <property type="component" value="Chromosome"/>
</dbReference>
<organism evidence="1 2">
    <name type="scientific">Lysobacter enzymogenes</name>
    <dbReference type="NCBI Taxonomy" id="69"/>
    <lineage>
        <taxon>Bacteria</taxon>
        <taxon>Pseudomonadati</taxon>
        <taxon>Pseudomonadota</taxon>
        <taxon>Gammaproteobacteria</taxon>
        <taxon>Lysobacterales</taxon>
        <taxon>Lysobacteraceae</taxon>
        <taxon>Lysobacter</taxon>
    </lineage>
</organism>
<dbReference type="STRING" id="69.GLE_3966"/>
<dbReference type="OrthoDB" id="9154492at2"/>
<dbReference type="EMBL" id="CP013140">
    <property type="protein sequence ID" value="ALN59308.1"/>
    <property type="molecule type" value="Genomic_DNA"/>
</dbReference>
<evidence type="ECO:0000313" key="1">
    <source>
        <dbReference type="EMBL" id="ALN59308.1"/>
    </source>
</evidence>